<evidence type="ECO:0000256" key="2">
    <source>
        <dbReference type="ARBA" id="ARBA00022840"/>
    </source>
</evidence>
<dbReference type="Proteomes" id="UP001334084">
    <property type="component" value="Chromosome 3"/>
</dbReference>
<comment type="caution">
    <text evidence="7">Lacks conserved residue(s) required for the propagation of feature annotation.</text>
</comment>
<dbReference type="PANTHER" id="PTHR13140:SF706">
    <property type="entry name" value="DILUTE CLASS UNCONVENTIONAL MYOSIN, ISOFORM C"/>
    <property type="match status" value="1"/>
</dbReference>
<dbReference type="PROSITE" id="PS51126">
    <property type="entry name" value="DILUTE"/>
    <property type="match status" value="1"/>
</dbReference>
<dbReference type="GO" id="GO:0005737">
    <property type="term" value="C:cytoplasm"/>
    <property type="evidence" value="ECO:0007669"/>
    <property type="project" value="TreeGrafter"/>
</dbReference>
<proteinExistence type="inferred from homology"/>
<dbReference type="GO" id="GO:0005524">
    <property type="term" value="F:ATP binding"/>
    <property type="evidence" value="ECO:0007669"/>
    <property type="project" value="UniProtKB-UniRule"/>
</dbReference>
<dbReference type="Gene3D" id="1.20.120.720">
    <property type="entry name" value="Myosin VI head, motor domain, U50 subdomain"/>
    <property type="match status" value="1"/>
</dbReference>
<dbReference type="EMBL" id="CP142728">
    <property type="protein sequence ID" value="WUR03028.1"/>
    <property type="molecule type" value="Genomic_DNA"/>
</dbReference>
<reference evidence="10" key="1">
    <citation type="journal article" date="2024" name="BMC Genomics">
        <title>Functional annotation of a divergent genome using sequence and structure-based similarity.</title>
        <authorList>
            <person name="Svedberg D."/>
            <person name="Winiger R.R."/>
            <person name="Berg A."/>
            <person name="Sharma H."/>
            <person name="Tellgren-Roth C."/>
            <person name="Debrunner-Vossbrinck B.A."/>
            <person name="Vossbrinck C.R."/>
            <person name="Barandun J."/>
        </authorList>
    </citation>
    <scope>NUCLEOTIDE SEQUENCE</scope>
    <source>
        <strain evidence="10">Illinois isolate</strain>
    </source>
</reference>
<dbReference type="GO" id="GO:0016459">
    <property type="term" value="C:myosin complex"/>
    <property type="evidence" value="ECO:0007669"/>
    <property type="project" value="UniProtKB-KW"/>
</dbReference>
<dbReference type="GO" id="GO:0016020">
    <property type="term" value="C:membrane"/>
    <property type="evidence" value="ECO:0007669"/>
    <property type="project" value="TreeGrafter"/>
</dbReference>
<organism evidence="10 11">
    <name type="scientific">Vairimorpha necatrix</name>
    <dbReference type="NCBI Taxonomy" id="6039"/>
    <lineage>
        <taxon>Eukaryota</taxon>
        <taxon>Fungi</taxon>
        <taxon>Fungi incertae sedis</taxon>
        <taxon>Microsporidia</taxon>
        <taxon>Nosematidae</taxon>
        <taxon>Vairimorpha</taxon>
    </lineage>
</organism>
<dbReference type="SMART" id="SM00242">
    <property type="entry name" value="MYSc"/>
    <property type="match status" value="1"/>
</dbReference>
<name>A0AAX4JAZ1_9MICR</name>
<sequence>MQTDDLCKLLDTTEENLIKILEERYLSNRIYTNAGIVLISINPYTNLNLYGKNIMNAYFNISSCDPHIYNICENAFQDMSISNQTIMISGESGSGKTENTKLLQDYLITRTGTNKDLKDKIDALTIILESFGNAKTILNDNSSRVGKMISYYIDDTIKGIKLKTFLLEKSRVTHQNEGECNFNIFYQLCKYKNLKIENDYINTNDNISKNYKNVKNALRSLGFENIDFIENILLVILYFGFMQFNYKNNKICINKMKFTKSILEILKIDENFLEDVLLKKEIRVNEEVLVKYNTIEEALIIRDSISRILYVKIFDFLVSKINDTLCTTSGPCINILDIFGFEVFKENSLDQLCINYANEKIQDDFIKKIFEVKQEEYKKELENYNFVPFNSNISLIEELERRCGLFDLIDEESKNKFGSTNNLRNKILSYIKNGIKIKSNDIIIVKHFIKDVEYNIKDFINKNREVKIDEKFFNKIFKEKFGNTTVLNDFLYSLRSLFNEINSTQIKYIRCIKPNNKKRNIFDKEVVHDQLVSTGILEVIKINQQIYTYEMNKEEWYKKYEKYKNILEGKTKIYFNSEVKVGIEISEKMRDDRKRKIMNWFMKELIKKKEGLNDPKYIIEKPIKNEKTISLKNISQAAISNVLKSINPFKSKENLPNIDIEKNNKKECIKFKDENVSTADIIMNTIFGEEEEEPKEEINVDMKKKDMKSDSGNVVNTITELKNLSSENIEATEINTTNFDTANIDAANFDTANIETANIDTANIDNSNLNKTKLERCNTKLEDLIIMNTGTTKIDEEDLENDTTNLVALKDTNTDTIKIDSINLDGHYASNIENHTLNQIISEDTNTDDIKINEEDLKNDTTNLVALKDTNTVNIKLDMINSDGRETIQENHSINSKDTNTDYIKINTVEELENISTNLEASENMNTLLKIDTVENSTLCDLPRLNRTNPCIIEISDLMDETQEKSSVPNQNFTSPTQCPNCANLELKYKFVSEALREANIKLSSPVINIIEPASTLFSRLFYLYLENIPTSGSVPRSEMLSFAHSAFLITKKSNKIQRESILIFIEEISLRSKYYEKSIPSLLFFLSNLVEYSKLVEDLRDLQDLIRKMFINLSDYYLEMIKDLIPSSITDHQELSNFKCNDSFIKKIFKPFTIQRLIKTLDIINNQIEFYYLDKEYKKSIINYILSNINTNIFNSIIIKNNFLSFNRCIQINYNLNQIYIWLNEIDAVESRDKFRHVMEIIKIVNMTYSSEVDLEDIKENCEILTSGQIRTLLMKMGYEQEIVREDIFISCEPLRFVDKIEKIEENFVVPRFVPSEEIKFVTE</sequence>
<dbReference type="InterPro" id="IPR001609">
    <property type="entry name" value="Myosin_head_motor_dom-like"/>
</dbReference>
<dbReference type="GeneID" id="90540836"/>
<dbReference type="GO" id="GO:0051015">
    <property type="term" value="F:actin filament binding"/>
    <property type="evidence" value="ECO:0007669"/>
    <property type="project" value="TreeGrafter"/>
</dbReference>
<evidence type="ECO:0000313" key="10">
    <source>
        <dbReference type="EMBL" id="WUR03028.1"/>
    </source>
</evidence>
<dbReference type="Gene3D" id="1.20.58.530">
    <property type="match status" value="1"/>
</dbReference>
<dbReference type="Gene3D" id="3.40.850.10">
    <property type="entry name" value="Kinesin motor domain"/>
    <property type="match status" value="1"/>
</dbReference>
<dbReference type="CDD" id="cd00124">
    <property type="entry name" value="MYSc"/>
    <property type="match status" value="1"/>
</dbReference>
<protein>
    <submittedName>
        <fullName evidence="10">Myosin</fullName>
    </submittedName>
</protein>
<accession>A0AAX4JAZ1</accession>
<feature type="domain" description="Dilute" evidence="8">
    <location>
        <begin position="1060"/>
        <end position="1308"/>
    </location>
</feature>
<dbReference type="SUPFAM" id="SSF52540">
    <property type="entry name" value="P-loop containing nucleoside triphosphate hydrolases"/>
    <property type="match status" value="1"/>
</dbReference>
<dbReference type="Gene3D" id="1.10.10.820">
    <property type="match status" value="1"/>
</dbReference>
<keyword evidence="2 7" id="KW-0067">ATP-binding</keyword>
<feature type="binding site" evidence="7">
    <location>
        <begin position="90"/>
        <end position="97"/>
    </location>
    <ligand>
        <name>ATP</name>
        <dbReference type="ChEBI" id="CHEBI:30616"/>
    </ligand>
</feature>
<dbReference type="InterPro" id="IPR036961">
    <property type="entry name" value="Kinesin_motor_dom_sf"/>
</dbReference>
<keyword evidence="3" id="KW-0175">Coiled coil</keyword>
<dbReference type="GO" id="GO:0000146">
    <property type="term" value="F:microfilament motor activity"/>
    <property type="evidence" value="ECO:0007669"/>
    <property type="project" value="TreeGrafter"/>
</dbReference>
<evidence type="ECO:0000256" key="4">
    <source>
        <dbReference type="ARBA" id="ARBA00023123"/>
    </source>
</evidence>
<dbReference type="InterPro" id="IPR002710">
    <property type="entry name" value="Dilute_dom"/>
</dbReference>
<evidence type="ECO:0000256" key="5">
    <source>
        <dbReference type="ARBA" id="ARBA00023175"/>
    </source>
</evidence>
<dbReference type="PANTHER" id="PTHR13140">
    <property type="entry name" value="MYOSIN"/>
    <property type="match status" value="1"/>
</dbReference>
<evidence type="ECO:0000256" key="1">
    <source>
        <dbReference type="ARBA" id="ARBA00022741"/>
    </source>
</evidence>
<comment type="similarity">
    <text evidence="7">Belongs to the TRAFAC class myosin-kinesin ATPase superfamily. Myosin family.</text>
</comment>
<evidence type="ECO:0000256" key="3">
    <source>
        <dbReference type="ARBA" id="ARBA00023054"/>
    </source>
</evidence>
<dbReference type="SMART" id="SM01132">
    <property type="entry name" value="DIL"/>
    <property type="match status" value="1"/>
</dbReference>
<dbReference type="KEGG" id="vnx:VNE69_03240"/>
<evidence type="ECO:0000313" key="11">
    <source>
        <dbReference type="Proteomes" id="UP001334084"/>
    </source>
</evidence>
<keyword evidence="1 7" id="KW-0547">Nucleotide-binding</keyword>
<keyword evidence="5 7" id="KW-0505">Motor protein</keyword>
<dbReference type="SUPFAM" id="SSF141571">
    <property type="entry name" value="Pentapeptide repeat-like"/>
    <property type="match status" value="1"/>
</dbReference>
<evidence type="ECO:0000256" key="7">
    <source>
        <dbReference type="PROSITE-ProRule" id="PRU00782"/>
    </source>
</evidence>
<keyword evidence="6 7" id="KW-0009">Actin-binding</keyword>
<dbReference type="Pfam" id="PF00063">
    <property type="entry name" value="Myosin_head"/>
    <property type="match status" value="1"/>
</dbReference>
<evidence type="ECO:0000259" key="8">
    <source>
        <dbReference type="PROSITE" id="PS51126"/>
    </source>
</evidence>
<dbReference type="Pfam" id="PF01843">
    <property type="entry name" value="DIL"/>
    <property type="match status" value="1"/>
</dbReference>
<gene>
    <name evidence="10" type="ORF">VNE69_03240</name>
</gene>
<evidence type="ECO:0000256" key="6">
    <source>
        <dbReference type="ARBA" id="ARBA00023203"/>
    </source>
</evidence>
<dbReference type="RefSeq" id="XP_065329173.1">
    <property type="nucleotide sequence ID" value="XM_065473101.1"/>
</dbReference>
<evidence type="ECO:0000259" key="9">
    <source>
        <dbReference type="PROSITE" id="PS51456"/>
    </source>
</evidence>
<dbReference type="PROSITE" id="PS51456">
    <property type="entry name" value="MYOSIN_MOTOR"/>
    <property type="match status" value="1"/>
</dbReference>
<dbReference type="InterPro" id="IPR027417">
    <property type="entry name" value="P-loop_NTPase"/>
</dbReference>
<feature type="domain" description="Myosin motor" evidence="9">
    <location>
        <begin position="1"/>
        <end position="464"/>
    </location>
</feature>
<dbReference type="GO" id="GO:0007015">
    <property type="term" value="P:actin filament organization"/>
    <property type="evidence" value="ECO:0007669"/>
    <property type="project" value="TreeGrafter"/>
</dbReference>
<dbReference type="PRINTS" id="PR00193">
    <property type="entry name" value="MYOSINHEAVY"/>
</dbReference>
<dbReference type="Gene3D" id="2.160.20.80">
    <property type="entry name" value="E3 ubiquitin-protein ligase SopA"/>
    <property type="match status" value="1"/>
</dbReference>
<keyword evidence="4 7" id="KW-0518">Myosin</keyword>
<keyword evidence="11" id="KW-1185">Reference proteome</keyword>